<reference evidence="3 4" key="1">
    <citation type="journal article" date="2013" name="Genome Announc.">
        <title>Draft Genome Sequence of a Highly Flagellated, Fast-Swimming Archaeon, Methanocaldococcus villosus Strain KIN24-T80 (DSM 22612).</title>
        <authorList>
            <person name="Thennarasu S."/>
            <person name="Polireddy D."/>
            <person name="Antony A."/>
            <person name="Yada M.R."/>
            <person name="Algarawi S."/>
            <person name="Sivakumar N."/>
        </authorList>
    </citation>
    <scope>NUCLEOTIDE SEQUENCE [LARGE SCALE GENOMIC DNA]</scope>
    <source>
        <strain evidence="3 4">KIN24-T80</strain>
    </source>
</reference>
<evidence type="ECO:0000259" key="1">
    <source>
        <dbReference type="Pfam" id="PF00534"/>
    </source>
</evidence>
<sequence length="389" mass="44353">MKIAMVTWEYPPKIVGGLAIHCKGLAEALVKLGHEVDIITADHHLPEYENIRGVNVYRVRPLTHSHFLTYAILMAEEMEKKIGILKRDYDVVHCHDWMTHFVGANLKHVVNMPYVQSIHSTEQGRCGGIHSEDSRTIAGIEYLSTYEACQVITVSKSLKDEICYIYNVPEDKVRVIYNGINPEEFDIEISEEERLAIRRNIGVYDHEIMILYVGRLTYQKGVEYLIRAMPIILSKFPNAKLVIAGNGDMRGYLEDLSYRVGVRDRVIFLGFVGGDFLPKLYKASDIVVIPSIYEPFGIVALEAMAAGKPVVATSVGGLREIIKHEYNGIWVYPYNPESIAWGVERVLSDEGLRKYIINNAKKEVYEKYSWMNIAKETVKVYETAINMMR</sequence>
<dbReference type="InterPro" id="IPR028098">
    <property type="entry name" value="Glyco_trans_4-like_N"/>
</dbReference>
<evidence type="ECO:0000259" key="2">
    <source>
        <dbReference type="Pfam" id="PF13439"/>
    </source>
</evidence>
<dbReference type="RefSeq" id="WP_004591780.1">
    <property type="nucleotide sequence ID" value="NZ_APMM01000028.1"/>
</dbReference>
<dbReference type="InterPro" id="IPR001296">
    <property type="entry name" value="Glyco_trans_1"/>
</dbReference>
<dbReference type="OrthoDB" id="132546at2157"/>
<dbReference type="PANTHER" id="PTHR45947">
    <property type="entry name" value="SULFOQUINOVOSYL TRANSFERASE SQD2"/>
    <property type="match status" value="1"/>
</dbReference>
<evidence type="ECO:0000313" key="4">
    <source>
        <dbReference type="Proteomes" id="UP000053695"/>
    </source>
</evidence>
<dbReference type="AlphaFoldDB" id="N6VQD3"/>
<dbReference type="GO" id="GO:0016757">
    <property type="term" value="F:glycosyltransferase activity"/>
    <property type="evidence" value="ECO:0007669"/>
    <property type="project" value="InterPro"/>
</dbReference>
<protein>
    <submittedName>
        <fullName evidence="3">Group 1 glycosyl transferase</fullName>
    </submittedName>
</protein>
<dbReference type="Pfam" id="PF00534">
    <property type="entry name" value="Glycos_transf_1"/>
    <property type="match status" value="1"/>
</dbReference>
<keyword evidence="4" id="KW-1185">Reference proteome</keyword>
<dbReference type="Pfam" id="PF13439">
    <property type="entry name" value="Glyco_transf_4"/>
    <property type="match status" value="1"/>
</dbReference>
<dbReference type="STRING" id="1069083.GCA_000371805_00649"/>
<gene>
    <name evidence="3" type="ORF">J422_04368</name>
</gene>
<dbReference type="Proteomes" id="UP000053695">
    <property type="component" value="Unassembled WGS sequence"/>
</dbReference>
<comment type="caution">
    <text evidence="3">The sequence shown here is derived from an EMBL/GenBank/DDBJ whole genome shotgun (WGS) entry which is preliminary data.</text>
</comment>
<accession>N6VQD3</accession>
<dbReference type="SUPFAM" id="SSF53756">
    <property type="entry name" value="UDP-Glycosyltransferase/glycogen phosphorylase"/>
    <property type="match status" value="1"/>
</dbReference>
<feature type="domain" description="Glycosyl transferase family 1" evidence="1">
    <location>
        <begin position="196"/>
        <end position="362"/>
    </location>
</feature>
<evidence type="ECO:0000313" key="3">
    <source>
        <dbReference type="EMBL" id="ENN96075.1"/>
    </source>
</evidence>
<name>N6VQD3_9EURY</name>
<dbReference type="InterPro" id="IPR050194">
    <property type="entry name" value="Glycosyltransferase_grp1"/>
</dbReference>
<proteinExistence type="predicted"/>
<dbReference type="CDD" id="cd03801">
    <property type="entry name" value="GT4_PimA-like"/>
    <property type="match status" value="1"/>
</dbReference>
<dbReference type="Gene3D" id="3.40.50.2000">
    <property type="entry name" value="Glycogen Phosphorylase B"/>
    <property type="match status" value="2"/>
</dbReference>
<dbReference type="EMBL" id="APMM01000028">
    <property type="protein sequence ID" value="ENN96075.1"/>
    <property type="molecule type" value="Genomic_DNA"/>
</dbReference>
<dbReference type="PANTHER" id="PTHR45947:SF3">
    <property type="entry name" value="SULFOQUINOVOSYL TRANSFERASE SQD2"/>
    <property type="match status" value="1"/>
</dbReference>
<feature type="domain" description="Glycosyltransferase subfamily 4-like N-terminal" evidence="2">
    <location>
        <begin position="15"/>
        <end position="183"/>
    </location>
</feature>
<dbReference type="PATRIC" id="fig|1069083.5.peg.856"/>
<organism evidence="3 4">
    <name type="scientific">Methanocaldococcus villosus KIN24-T80</name>
    <dbReference type="NCBI Taxonomy" id="1069083"/>
    <lineage>
        <taxon>Archaea</taxon>
        <taxon>Methanobacteriati</taxon>
        <taxon>Methanobacteriota</taxon>
        <taxon>Methanomada group</taxon>
        <taxon>Methanococci</taxon>
        <taxon>Methanococcales</taxon>
        <taxon>Methanocaldococcaceae</taxon>
        <taxon>Methanocaldococcus</taxon>
    </lineage>
</organism>
<keyword evidence="3" id="KW-0808">Transferase</keyword>